<protein>
    <submittedName>
        <fullName evidence="3">Uncharacterized protein</fullName>
    </submittedName>
</protein>
<feature type="coiled-coil region" evidence="1">
    <location>
        <begin position="682"/>
        <end position="793"/>
    </location>
</feature>
<feature type="coiled-coil region" evidence="1">
    <location>
        <begin position="346"/>
        <end position="573"/>
    </location>
</feature>
<sequence length="1003" mass="119246">MNELFRKSFQASTVDTRQRLASRQAKQHQDTTIPKSILDQNGIERWINDILREACLNEKQNSLNKLGLDRNTLKVSAGVKDEDVSRLYRSMFVYTVGFYEMLHEMLRNLQLTAAIWKVFGILLEYVAKGDFQFTINQIQQETQQKIEELNETLTQRETKFKLVEKKAQEEIIQLQSMLQDITDQNNVLKLQRDNAELDFQQSNTAFEEEVALRIKFEYRINEITSIYRELAQSYSQLCEELQEIRILYDKTSNDLMKSKKQLEIVIEEKDIRDNEINHLKQTVENQKRQLDEKENKILIYELRINKLTKISVNDQSISMNYEHQFNQLCMQFSKYKEENIIKLQELEKYQRNYQDALDLNKKITNEIQIIKQEKFQLQTENNKYKITVESFEQLEQGYRSSILQLQQENRELIEEHENEIKKFQKIQVEHSFQAQRIQVQQNEILALNQNIQQMKIAKIHLDELFIKEKAQVELLQNRLEGKEETILDIEKCLSFSQQRLQTLTTEMSEQENKLRINQQDFTAAELSYKKQIEQLAETLERQRHELINEKDKLEALQNQFESQRKELAEIKALYKVQVFENNNLVTKQICSDRIINNDNQRFGEFINEVTDVQVKYEDSLRLYKQLEIQYYELEKAMNKDKVFLTGVYEGKISNYKSMQKEMVSKMKLEDALSQWDRTNQKLIRLDQAFKNLYEQLKQLKSENQVINKENEELNFHLREQKNVIQKLKTDNKNITNNLKLTKFKQMIYCSCLKEVNKQVKQLTDLLLQNQNSNLELNNELAKVKEENLKQKQLIRRYRLSAQGQQQPSQIQLEEQDSANDLQILQINKQLNKSEHLKSEKSQDDQPISLNNSILLQNQTKQLKKSKFQIEVEQIEQNLSKKQQEEYQLKLEQLSQTIDLKQSQIENKTQNQPQKLNSIQIKDDLLNIDQSQFSNDNERNQQAAYQKSRSISVSQGSKSQRSNKSQGQMDFVVRVKKNTLIQNAKMNSKQFGRLFQITRDHYQS</sequence>
<dbReference type="OMA" id="ERWINDI"/>
<feature type="coiled-coil region" evidence="1">
    <location>
        <begin position="276"/>
        <end position="310"/>
    </location>
</feature>
<keyword evidence="1" id="KW-0175">Coiled coil</keyword>
<dbReference type="AlphaFoldDB" id="A0A8S1SAP2"/>
<keyword evidence="4" id="KW-1185">Reference proteome</keyword>
<feature type="coiled-coil region" evidence="1">
    <location>
        <begin position="857"/>
        <end position="910"/>
    </location>
</feature>
<accession>A0A8S1SAP2</accession>
<evidence type="ECO:0000313" key="4">
    <source>
        <dbReference type="Proteomes" id="UP000683925"/>
    </source>
</evidence>
<proteinExistence type="predicted"/>
<feature type="region of interest" description="Disordered" evidence="2">
    <location>
        <begin position="945"/>
        <end position="968"/>
    </location>
</feature>
<dbReference type="OrthoDB" id="306478at2759"/>
<feature type="coiled-coil region" evidence="1">
    <location>
        <begin position="135"/>
        <end position="198"/>
    </location>
</feature>
<evidence type="ECO:0000256" key="2">
    <source>
        <dbReference type="SAM" id="MobiDB-lite"/>
    </source>
</evidence>
<organism evidence="3 4">
    <name type="scientific">Paramecium octaurelia</name>
    <dbReference type="NCBI Taxonomy" id="43137"/>
    <lineage>
        <taxon>Eukaryota</taxon>
        <taxon>Sar</taxon>
        <taxon>Alveolata</taxon>
        <taxon>Ciliophora</taxon>
        <taxon>Intramacronucleata</taxon>
        <taxon>Oligohymenophorea</taxon>
        <taxon>Peniculida</taxon>
        <taxon>Parameciidae</taxon>
        <taxon>Paramecium</taxon>
    </lineage>
</organism>
<dbReference type="Proteomes" id="UP000683925">
    <property type="component" value="Unassembled WGS sequence"/>
</dbReference>
<evidence type="ECO:0000313" key="3">
    <source>
        <dbReference type="EMBL" id="CAD8138261.1"/>
    </source>
</evidence>
<dbReference type="EMBL" id="CAJJDP010000008">
    <property type="protein sequence ID" value="CAD8138261.1"/>
    <property type="molecule type" value="Genomic_DNA"/>
</dbReference>
<feature type="compositionally biased region" description="Polar residues" evidence="2">
    <location>
        <begin position="945"/>
        <end position="967"/>
    </location>
</feature>
<comment type="caution">
    <text evidence="3">The sequence shown here is derived from an EMBL/GenBank/DDBJ whole genome shotgun (WGS) entry which is preliminary data.</text>
</comment>
<gene>
    <name evidence="3" type="ORF">POCTA_138.1.T0090289</name>
</gene>
<evidence type="ECO:0000256" key="1">
    <source>
        <dbReference type="SAM" id="Coils"/>
    </source>
</evidence>
<name>A0A8S1SAP2_PAROT</name>
<reference evidence="3" key="1">
    <citation type="submission" date="2021-01" db="EMBL/GenBank/DDBJ databases">
        <authorList>
            <consortium name="Genoscope - CEA"/>
            <person name="William W."/>
        </authorList>
    </citation>
    <scope>NUCLEOTIDE SEQUENCE</scope>
</reference>